<dbReference type="InterPro" id="IPR029063">
    <property type="entry name" value="SAM-dependent_MTases_sf"/>
</dbReference>
<keyword evidence="3" id="KW-1185">Reference proteome</keyword>
<dbReference type="InterPro" id="IPR013217">
    <property type="entry name" value="Methyltransf_12"/>
</dbReference>
<accession>A0A917W608</accession>
<gene>
    <name evidence="2" type="ORF">GCM10011575_26350</name>
</gene>
<dbReference type="Proteomes" id="UP000613840">
    <property type="component" value="Unassembled WGS sequence"/>
</dbReference>
<dbReference type="AlphaFoldDB" id="A0A917W608"/>
<evidence type="ECO:0000313" key="3">
    <source>
        <dbReference type="Proteomes" id="UP000613840"/>
    </source>
</evidence>
<reference evidence="2" key="1">
    <citation type="journal article" date="2014" name="Int. J. Syst. Evol. Microbiol.">
        <title>Complete genome sequence of Corynebacterium casei LMG S-19264T (=DSM 44701T), isolated from a smear-ripened cheese.</title>
        <authorList>
            <consortium name="US DOE Joint Genome Institute (JGI-PGF)"/>
            <person name="Walter F."/>
            <person name="Albersmeier A."/>
            <person name="Kalinowski J."/>
            <person name="Ruckert C."/>
        </authorList>
    </citation>
    <scope>NUCLEOTIDE SEQUENCE</scope>
    <source>
        <strain evidence="2">CGMCC 4.7306</strain>
    </source>
</reference>
<dbReference type="Gene3D" id="3.40.50.150">
    <property type="entry name" value="Vaccinia Virus protein VP39"/>
    <property type="match status" value="1"/>
</dbReference>
<dbReference type="EMBL" id="BMMZ01000006">
    <property type="protein sequence ID" value="GGL66552.1"/>
    <property type="molecule type" value="Genomic_DNA"/>
</dbReference>
<dbReference type="PANTHER" id="PTHR43464">
    <property type="entry name" value="METHYLTRANSFERASE"/>
    <property type="match status" value="1"/>
</dbReference>
<name>A0A917W608_9ACTN</name>
<feature type="domain" description="Methyltransferase type 12" evidence="1">
    <location>
        <begin position="66"/>
        <end position="159"/>
    </location>
</feature>
<sequence length="269" mass="29186">MIMESETVSTVSEHTAVNRAFWDEVAPHHAASAFYATESFVDDPDSLGAIEKAELGPVAGLEICHLQCHIGLDTLSLARSGATVTGVDFSTESLRIARRLSTRTTINATFVESDVLDAAATLGRRYDLVFTSRGVLMWLGDLDRWARNCVDLIRPGGRFYLLDIHPLAMALEPFPGGYRLASTYFGGGEPSVTSEDRSYAVRDVGLTNQETHEWIHPVGAVVTALAKAGLVIDFLREHPGDDHTPTTLSSDSHDHLLPALFSVGGHLSQ</sequence>
<reference evidence="2" key="2">
    <citation type="submission" date="2020-09" db="EMBL/GenBank/DDBJ databases">
        <authorList>
            <person name="Sun Q."/>
            <person name="Zhou Y."/>
        </authorList>
    </citation>
    <scope>NUCLEOTIDE SEQUENCE</scope>
    <source>
        <strain evidence="2">CGMCC 4.7306</strain>
    </source>
</reference>
<evidence type="ECO:0000313" key="2">
    <source>
        <dbReference type="EMBL" id="GGL66552.1"/>
    </source>
</evidence>
<dbReference type="GO" id="GO:0008168">
    <property type="term" value="F:methyltransferase activity"/>
    <property type="evidence" value="ECO:0007669"/>
    <property type="project" value="TreeGrafter"/>
</dbReference>
<comment type="caution">
    <text evidence="2">The sequence shown here is derived from an EMBL/GenBank/DDBJ whole genome shotgun (WGS) entry which is preliminary data.</text>
</comment>
<proteinExistence type="predicted"/>
<dbReference type="SUPFAM" id="SSF53335">
    <property type="entry name" value="S-adenosyl-L-methionine-dependent methyltransferases"/>
    <property type="match status" value="1"/>
</dbReference>
<evidence type="ECO:0000259" key="1">
    <source>
        <dbReference type="Pfam" id="PF08242"/>
    </source>
</evidence>
<protein>
    <recommendedName>
        <fullName evidence="1">Methyltransferase type 12 domain-containing protein</fullName>
    </recommendedName>
</protein>
<dbReference type="PANTHER" id="PTHR43464:SF82">
    <property type="entry name" value="METHYLTRANSFERASE DOMAIN-CONTAINING PROTEIN"/>
    <property type="match status" value="1"/>
</dbReference>
<dbReference type="CDD" id="cd02440">
    <property type="entry name" value="AdoMet_MTases"/>
    <property type="match status" value="1"/>
</dbReference>
<dbReference type="Pfam" id="PF08242">
    <property type="entry name" value="Methyltransf_12"/>
    <property type="match status" value="1"/>
</dbReference>
<organism evidence="2 3">
    <name type="scientific">Microlunatus endophyticus</name>
    <dbReference type="NCBI Taxonomy" id="1716077"/>
    <lineage>
        <taxon>Bacteria</taxon>
        <taxon>Bacillati</taxon>
        <taxon>Actinomycetota</taxon>
        <taxon>Actinomycetes</taxon>
        <taxon>Propionibacteriales</taxon>
        <taxon>Propionibacteriaceae</taxon>
        <taxon>Microlunatus</taxon>
    </lineage>
</organism>